<feature type="transmembrane region" description="Helical" evidence="13">
    <location>
        <begin position="382"/>
        <end position="404"/>
    </location>
</feature>
<dbReference type="RefSeq" id="WP_117532187.1">
    <property type="nucleotide sequence ID" value="NZ_JBKXAL010000139.1"/>
</dbReference>
<accession>A0A3E3DZH5</accession>
<keyword evidence="8 13" id="KW-0812">Transmembrane</keyword>
<evidence type="ECO:0000313" key="14">
    <source>
        <dbReference type="EMBL" id="RGD74476.1"/>
    </source>
</evidence>
<proteinExistence type="inferred from homology"/>
<dbReference type="InterPro" id="IPR002528">
    <property type="entry name" value="MATE_fam"/>
</dbReference>
<reference evidence="14 15" key="1">
    <citation type="submission" date="2018-08" db="EMBL/GenBank/DDBJ databases">
        <title>A genome reference for cultivated species of the human gut microbiota.</title>
        <authorList>
            <person name="Zou Y."/>
            <person name="Xue W."/>
            <person name="Luo G."/>
        </authorList>
    </citation>
    <scope>NUCLEOTIDE SEQUENCE [LARGE SCALE GENOMIC DNA]</scope>
    <source>
        <strain evidence="14 15">AM25-6</strain>
    </source>
</reference>
<evidence type="ECO:0000256" key="13">
    <source>
        <dbReference type="SAM" id="Phobius"/>
    </source>
</evidence>
<dbReference type="GO" id="GO:0006811">
    <property type="term" value="P:monoatomic ion transport"/>
    <property type="evidence" value="ECO:0007669"/>
    <property type="project" value="UniProtKB-KW"/>
</dbReference>
<comment type="caution">
    <text evidence="14">The sequence shown here is derived from an EMBL/GenBank/DDBJ whole genome shotgun (WGS) entry which is preliminary data.</text>
</comment>
<dbReference type="GO" id="GO:0015297">
    <property type="term" value="F:antiporter activity"/>
    <property type="evidence" value="ECO:0007669"/>
    <property type="project" value="UniProtKB-KW"/>
</dbReference>
<sequence>MKDMTKGNIFKILIMFSLPLILSGILQQLYTIVDSVIVGNVVGENSLAAIGATNGITFLIPNLLMGFTTGVSILVSNYYGGDKKEFIPKITASFVITLTIIFTLVSGVCAVFTEGIACLLNTPSNIMDLTVSYLRILFLGVPFLTVYNIYSALFRGIGDSRNPFIAIVIAAFTNVVLDLIFVINFHMGVSGAAIATITAQCFSAVYLVIVAVIKYKLLHFKLSFKSVNSNMLRAGFSLGLPVALQSSIVSFGSLLLQNIMNGFGSNVVAGITTAYKVDSLSLLPVINVSSALSTFTAQNVGAKNRERVEKGFKVGAMIILPVSILTALIVVLGGSSFLYMFGVSDEVCYIGKTFLYTCSIFYIFFALHNLFVGFLQGTGSVVITATSNVISLFVRLVLSCIFASVFGFRIIAYSEIISWIVGALIVFVYYKKKIWLKRVEISDVK</sequence>
<dbReference type="PIRSF" id="PIRSF006603">
    <property type="entry name" value="DinF"/>
    <property type="match status" value="1"/>
</dbReference>
<protein>
    <recommendedName>
        <fullName evidence="4">Probable multidrug resistance protein NorM</fullName>
    </recommendedName>
    <alternativeName>
        <fullName evidence="12">Multidrug-efflux transporter</fullName>
    </alternativeName>
</protein>
<keyword evidence="11 13" id="KW-0472">Membrane</keyword>
<gene>
    <name evidence="14" type="ORF">DW687_06850</name>
</gene>
<dbReference type="Pfam" id="PF01554">
    <property type="entry name" value="MatE"/>
    <property type="match status" value="2"/>
</dbReference>
<feature type="transmembrane region" description="Helical" evidence="13">
    <location>
        <begin position="92"/>
        <end position="113"/>
    </location>
</feature>
<comment type="subcellular location">
    <subcellularLocation>
        <location evidence="2">Cell membrane</location>
        <topology evidence="2">Multi-pass membrane protein</topology>
    </subcellularLocation>
</comment>
<feature type="transmembrane region" description="Helical" evidence="13">
    <location>
        <begin position="280"/>
        <end position="302"/>
    </location>
</feature>
<organism evidence="14 15">
    <name type="scientific">Anaerofustis stercorihominis</name>
    <dbReference type="NCBI Taxonomy" id="214853"/>
    <lineage>
        <taxon>Bacteria</taxon>
        <taxon>Bacillati</taxon>
        <taxon>Bacillota</taxon>
        <taxon>Clostridia</taxon>
        <taxon>Eubacteriales</taxon>
        <taxon>Eubacteriaceae</taxon>
        <taxon>Anaerofustis</taxon>
    </lineage>
</organism>
<evidence type="ECO:0000256" key="12">
    <source>
        <dbReference type="ARBA" id="ARBA00031636"/>
    </source>
</evidence>
<evidence type="ECO:0000256" key="5">
    <source>
        <dbReference type="ARBA" id="ARBA00022448"/>
    </source>
</evidence>
<feature type="transmembrane region" description="Helical" evidence="13">
    <location>
        <begin position="234"/>
        <end position="260"/>
    </location>
</feature>
<evidence type="ECO:0000256" key="1">
    <source>
        <dbReference type="ARBA" id="ARBA00003408"/>
    </source>
</evidence>
<evidence type="ECO:0000256" key="10">
    <source>
        <dbReference type="ARBA" id="ARBA00023065"/>
    </source>
</evidence>
<dbReference type="PANTHER" id="PTHR43298:SF2">
    <property type="entry name" value="FMN_FAD EXPORTER YEEO-RELATED"/>
    <property type="match status" value="1"/>
</dbReference>
<keyword evidence="9 13" id="KW-1133">Transmembrane helix</keyword>
<feature type="transmembrane region" description="Helical" evidence="13">
    <location>
        <begin position="12"/>
        <end position="38"/>
    </location>
</feature>
<evidence type="ECO:0000256" key="7">
    <source>
        <dbReference type="ARBA" id="ARBA00022475"/>
    </source>
</evidence>
<keyword evidence="10" id="KW-0406">Ion transport</keyword>
<dbReference type="InterPro" id="IPR050222">
    <property type="entry name" value="MATE_MdtK"/>
</dbReference>
<dbReference type="GO" id="GO:0042910">
    <property type="term" value="F:xenobiotic transmembrane transporter activity"/>
    <property type="evidence" value="ECO:0007669"/>
    <property type="project" value="InterPro"/>
</dbReference>
<dbReference type="EMBL" id="QUSM01000003">
    <property type="protein sequence ID" value="RGD74476.1"/>
    <property type="molecule type" value="Genomic_DNA"/>
</dbReference>
<dbReference type="Proteomes" id="UP000261212">
    <property type="component" value="Unassembled WGS sequence"/>
</dbReference>
<dbReference type="InterPro" id="IPR048279">
    <property type="entry name" value="MdtK-like"/>
</dbReference>
<evidence type="ECO:0000313" key="15">
    <source>
        <dbReference type="Proteomes" id="UP000261212"/>
    </source>
</evidence>
<keyword evidence="5" id="KW-0813">Transport</keyword>
<feature type="transmembrane region" description="Helical" evidence="13">
    <location>
        <begin position="410"/>
        <end position="430"/>
    </location>
</feature>
<feature type="transmembrane region" description="Helical" evidence="13">
    <location>
        <begin position="133"/>
        <end position="153"/>
    </location>
</feature>
<evidence type="ECO:0000256" key="9">
    <source>
        <dbReference type="ARBA" id="ARBA00022989"/>
    </source>
</evidence>
<feature type="transmembrane region" description="Helical" evidence="13">
    <location>
        <begin position="353"/>
        <end position="375"/>
    </location>
</feature>
<dbReference type="PANTHER" id="PTHR43298">
    <property type="entry name" value="MULTIDRUG RESISTANCE PROTEIN NORM-RELATED"/>
    <property type="match status" value="1"/>
</dbReference>
<feature type="transmembrane region" description="Helical" evidence="13">
    <location>
        <begin position="58"/>
        <end position="80"/>
    </location>
</feature>
<evidence type="ECO:0000256" key="3">
    <source>
        <dbReference type="ARBA" id="ARBA00010199"/>
    </source>
</evidence>
<evidence type="ECO:0000256" key="11">
    <source>
        <dbReference type="ARBA" id="ARBA00023136"/>
    </source>
</evidence>
<feature type="transmembrane region" description="Helical" evidence="13">
    <location>
        <begin position="314"/>
        <end position="341"/>
    </location>
</feature>
<evidence type="ECO:0000256" key="6">
    <source>
        <dbReference type="ARBA" id="ARBA00022449"/>
    </source>
</evidence>
<keyword evidence="7" id="KW-1003">Cell membrane</keyword>
<comment type="function">
    <text evidence="1">Multidrug efflux pump.</text>
</comment>
<dbReference type="NCBIfam" id="TIGR00797">
    <property type="entry name" value="matE"/>
    <property type="match status" value="1"/>
</dbReference>
<evidence type="ECO:0000256" key="4">
    <source>
        <dbReference type="ARBA" id="ARBA00020268"/>
    </source>
</evidence>
<dbReference type="CDD" id="cd13138">
    <property type="entry name" value="MATE_yoeA_like"/>
    <property type="match status" value="1"/>
</dbReference>
<dbReference type="AlphaFoldDB" id="A0A3E3DZH5"/>
<evidence type="ECO:0000256" key="8">
    <source>
        <dbReference type="ARBA" id="ARBA00022692"/>
    </source>
</evidence>
<comment type="similarity">
    <text evidence="3">Belongs to the multi antimicrobial extrusion (MATE) (TC 2.A.66.1) family.</text>
</comment>
<feature type="transmembrane region" description="Helical" evidence="13">
    <location>
        <begin position="165"/>
        <end position="186"/>
    </location>
</feature>
<evidence type="ECO:0000256" key="2">
    <source>
        <dbReference type="ARBA" id="ARBA00004651"/>
    </source>
</evidence>
<name>A0A3E3DZH5_9FIRM</name>
<keyword evidence="6" id="KW-0050">Antiport</keyword>
<feature type="transmembrane region" description="Helical" evidence="13">
    <location>
        <begin position="192"/>
        <end position="213"/>
    </location>
</feature>
<dbReference type="GO" id="GO:0005886">
    <property type="term" value="C:plasma membrane"/>
    <property type="evidence" value="ECO:0007669"/>
    <property type="project" value="UniProtKB-SubCell"/>
</dbReference>